<accession>A0A450S161</accession>
<sequence length="89" mass="9735">MARSYPIDVNNVSMVGAGHARDSSKNHTLGHTHRSEISDASILSVYNLQCLALLNCYAKLRLGRVIIGNPAEGRIRLIGKAYRSISDKV</sequence>
<gene>
    <name evidence="1" type="ORF">BECKFM1743C_GA0114222_1002411</name>
</gene>
<evidence type="ECO:0000313" key="1">
    <source>
        <dbReference type="EMBL" id="VFJ45388.1"/>
    </source>
</evidence>
<organism evidence="1">
    <name type="scientific">Candidatus Kentrum sp. FM</name>
    <dbReference type="NCBI Taxonomy" id="2126340"/>
    <lineage>
        <taxon>Bacteria</taxon>
        <taxon>Pseudomonadati</taxon>
        <taxon>Pseudomonadota</taxon>
        <taxon>Gammaproteobacteria</taxon>
        <taxon>Candidatus Kentrum</taxon>
    </lineage>
</organism>
<dbReference type="AlphaFoldDB" id="A0A450S161"/>
<reference evidence="1" key="1">
    <citation type="submission" date="2019-02" db="EMBL/GenBank/DDBJ databases">
        <authorList>
            <person name="Gruber-Vodicka R. H."/>
            <person name="Seah K. B. B."/>
        </authorList>
    </citation>
    <scope>NUCLEOTIDE SEQUENCE</scope>
    <source>
        <strain evidence="1">BECK_BZ165</strain>
    </source>
</reference>
<dbReference type="EMBL" id="CAADFA010000024">
    <property type="protein sequence ID" value="VFJ45388.1"/>
    <property type="molecule type" value="Genomic_DNA"/>
</dbReference>
<protein>
    <submittedName>
        <fullName evidence="1">Uncharacterized protein</fullName>
    </submittedName>
</protein>
<name>A0A450S161_9GAMM</name>
<proteinExistence type="predicted"/>